<dbReference type="KEGG" id="spoa:EQM13_10300"/>
<dbReference type="OrthoDB" id="5518952at2"/>
<evidence type="ECO:0000313" key="2">
    <source>
        <dbReference type="Proteomes" id="UP000287969"/>
    </source>
</evidence>
<dbReference type="EMBL" id="CP035282">
    <property type="protein sequence ID" value="QAT61956.1"/>
    <property type="molecule type" value="Genomic_DNA"/>
</dbReference>
<dbReference type="AlphaFoldDB" id="A0A410QD89"/>
<accession>A0A410QD89</accession>
<reference evidence="2" key="1">
    <citation type="submission" date="2019-01" db="EMBL/GenBank/DDBJ databases">
        <title>Draft genomes of a novel of Sporanaerobacter strains.</title>
        <authorList>
            <person name="Ma S."/>
        </authorList>
    </citation>
    <scope>NUCLEOTIDE SEQUENCE [LARGE SCALE GENOMIC DNA]</scope>
    <source>
        <strain evidence="2">NJN-17</strain>
    </source>
</reference>
<keyword evidence="2" id="KW-1185">Reference proteome</keyword>
<dbReference type="RefSeq" id="WP_114218930.1">
    <property type="nucleotide sequence ID" value="NZ_CP035282.1"/>
</dbReference>
<name>A0A410QD89_9FIRM</name>
<proteinExistence type="predicted"/>
<sequence length="104" mass="12385">MSNYEKFIQAIHNKRIIVAKIDSKEKGVITRTCIPFDYGPSRIYKDGLDRYHLYDLDSPEGKHNLSVIPEQIIDIEITNEHFEPSDYVRWEPNWIIERDWGIYS</sequence>
<protein>
    <submittedName>
        <fullName evidence="1">Uncharacterized protein</fullName>
    </submittedName>
</protein>
<evidence type="ECO:0000313" key="1">
    <source>
        <dbReference type="EMBL" id="QAT61956.1"/>
    </source>
</evidence>
<dbReference type="Proteomes" id="UP000287969">
    <property type="component" value="Chromosome"/>
</dbReference>
<organism evidence="1 2">
    <name type="scientific">Acidilutibacter cellobiosedens</name>
    <dbReference type="NCBI Taxonomy" id="2507161"/>
    <lineage>
        <taxon>Bacteria</taxon>
        <taxon>Bacillati</taxon>
        <taxon>Bacillota</taxon>
        <taxon>Tissierellia</taxon>
        <taxon>Tissierellales</taxon>
        <taxon>Acidilutibacteraceae</taxon>
        <taxon>Acidilutibacter</taxon>
    </lineage>
</organism>
<gene>
    <name evidence="1" type="ORF">EQM13_10300</name>
</gene>